<gene>
    <name evidence="1" type="ORF">SDC9_196968</name>
</gene>
<proteinExistence type="predicted"/>
<comment type="caution">
    <text evidence="1">The sequence shown here is derived from an EMBL/GenBank/DDBJ whole genome shotgun (WGS) entry which is preliminary data.</text>
</comment>
<organism evidence="1">
    <name type="scientific">bioreactor metagenome</name>
    <dbReference type="NCBI Taxonomy" id="1076179"/>
    <lineage>
        <taxon>unclassified sequences</taxon>
        <taxon>metagenomes</taxon>
        <taxon>ecological metagenomes</taxon>
    </lineage>
</organism>
<accession>A0A645IE03</accession>
<dbReference type="AlphaFoldDB" id="A0A645IE03"/>
<protein>
    <submittedName>
        <fullName evidence="1">Uncharacterized protein</fullName>
    </submittedName>
</protein>
<name>A0A645IE03_9ZZZZ</name>
<evidence type="ECO:0000313" key="1">
    <source>
        <dbReference type="EMBL" id="MPN49350.1"/>
    </source>
</evidence>
<dbReference type="EMBL" id="VSSQ01112518">
    <property type="protein sequence ID" value="MPN49350.1"/>
    <property type="molecule type" value="Genomic_DNA"/>
</dbReference>
<reference evidence="1" key="1">
    <citation type="submission" date="2019-08" db="EMBL/GenBank/DDBJ databases">
        <authorList>
            <person name="Kucharzyk K."/>
            <person name="Murdoch R.W."/>
            <person name="Higgins S."/>
            <person name="Loffler F."/>
        </authorList>
    </citation>
    <scope>NUCLEOTIDE SEQUENCE</scope>
</reference>
<sequence length="132" mass="14298">MDGIALCLQQLFYLADEHIRRTVKPVGQRFMIACSASARGDDRAGCVEQTVFGFGIASVNSQIASFLVHGSGSLTEDIVYFENENGLTLRPYDCGKKRGRSERFCRSISSRQGVALSKSAVMGLQASARSAV</sequence>